<name>A0A937DHF4_9BACT</name>
<dbReference type="SUPFAM" id="SSF51735">
    <property type="entry name" value="NAD(P)-binding Rossmann-fold domains"/>
    <property type="match status" value="1"/>
</dbReference>
<gene>
    <name evidence="3" type="ORF">JKP34_11390</name>
</gene>
<organism evidence="3 4">
    <name type="scientific">Marivirga atlantica</name>
    <dbReference type="NCBI Taxonomy" id="1548457"/>
    <lineage>
        <taxon>Bacteria</taxon>
        <taxon>Pseudomonadati</taxon>
        <taxon>Bacteroidota</taxon>
        <taxon>Cytophagia</taxon>
        <taxon>Cytophagales</taxon>
        <taxon>Marivirgaceae</taxon>
        <taxon>Marivirga</taxon>
    </lineage>
</organism>
<comment type="similarity">
    <text evidence="1">Belongs to the short-chain dehydrogenases/reductases (SDR) family.</text>
</comment>
<keyword evidence="2" id="KW-0560">Oxidoreductase</keyword>
<dbReference type="EMBL" id="JAERQG010000002">
    <property type="protein sequence ID" value="MBL0765858.1"/>
    <property type="molecule type" value="Genomic_DNA"/>
</dbReference>
<dbReference type="PANTHER" id="PTHR24320:SF274">
    <property type="entry name" value="CHAIN DEHYDROGENASE, PUTATIVE (AFU_ORTHOLOGUE AFUA_4G00440)-RELATED"/>
    <property type="match status" value="1"/>
</dbReference>
<evidence type="ECO:0000313" key="4">
    <source>
        <dbReference type="Proteomes" id="UP000642920"/>
    </source>
</evidence>
<dbReference type="RefSeq" id="WP_201921266.1">
    <property type="nucleotide sequence ID" value="NZ_JAERQG010000002.1"/>
</dbReference>
<dbReference type="PRINTS" id="PR00081">
    <property type="entry name" value="GDHRDH"/>
</dbReference>
<dbReference type="Pfam" id="PF00106">
    <property type="entry name" value="adh_short"/>
    <property type="match status" value="1"/>
</dbReference>
<dbReference type="PANTHER" id="PTHR24320">
    <property type="entry name" value="RETINOL DEHYDROGENASE"/>
    <property type="match status" value="1"/>
</dbReference>
<sequence>MAGKLYIIGDLSDREATKALADKINAQGPFDTIIHNAGIYQGDGKRLAEVNTFAPYLLTALVKLPPRLIYLSSGLHSNGQAKLEQLAGDCKGIGYGDTKLHILLLTKALAKRYPSIKVNAVNPGWVPTKMGGAGAPDDLQKGYETQLWLATHPDATASGQYYFHQHPQAYNQAADDEQLQDEFLKVCERVTGVKIREQ</sequence>
<evidence type="ECO:0000313" key="3">
    <source>
        <dbReference type="EMBL" id="MBL0765858.1"/>
    </source>
</evidence>
<dbReference type="Proteomes" id="UP000642920">
    <property type="component" value="Unassembled WGS sequence"/>
</dbReference>
<accession>A0A937DHF4</accession>
<dbReference type="Gene3D" id="3.40.50.720">
    <property type="entry name" value="NAD(P)-binding Rossmann-like Domain"/>
    <property type="match status" value="1"/>
</dbReference>
<reference evidence="3" key="1">
    <citation type="submission" date="2021-01" db="EMBL/GenBank/DDBJ databases">
        <title>Marivirga sp. nov., isolated from intertidal surface sediments.</title>
        <authorList>
            <person name="Zhang M."/>
        </authorList>
    </citation>
    <scope>NUCLEOTIDE SEQUENCE</scope>
    <source>
        <strain evidence="3">SM1354</strain>
    </source>
</reference>
<dbReference type="GO" id="GO:0016491">
    <property type="term" value="F:oxidoreductase activity"/>
    <property type="evidence" value="ECO:0007669"/>
    <property type="project" value="UniProtKB-KW"/>
</dbReference>
<proteinExistence type="inferred from homology"/>
<dbReference type="InterPro" id="IPR002347">
    <property type="entry name" value="SDR_fam"/>
</dbReference>
<evidence type="ECO:0000256" key="2">
    <source>
        <dbReference type="ARBA" id="ARBA00023002"/>
    </source>
</evidence>
<keyword evidence="4" id="KW-1185">Reference proteome</keyword>
<evidence type="ECO:0000256" key="1">
    <source>
        <dbReference type="ARBA" id="ARBA00006484"/>
    </source>
</evidence>
<dbReference type="AlphaFoldDB" id="A0A937DHF4"/>
<dbReference type="InterPro" id="IPR036291">
    <property type="entry name" value="NAD(P)-bd_dom_sf"/>
</dbReference>
<comment type="caution">
    <text evidence="3">The sequence shown here is derived from an EMBL/GenBank/DDBJ whole genome shotgun (WGS) entry which is preliminary data.</text>
</comment>
<protein>
    <submittedName>
        <fullName evidence="3">SDR family NAD(P)-dependent oxidoreductase</fullName>
    </submittedName>
</protein>